<dbReference type="KEGG" id="asul:DFR86_02235"/>
<feature type="transmembrane region" description="Helical" evidence="1">
    <location>
        <begin position="108"/>
        <end position="133"/>
    </location>
</feature>
<reference evidence="2 3" key="1">
    <citation type="submission" date="2018-05" db="EMBL/GenBank/DDBJ databases">
        <title>Complete Genome Sequences of Extremely Thermoacidophilic, Metal-Mobilizing Type-Strain Members of the Archaeal Family Sulfolobaceae: Acidianus brierleyi DSM-1651T, Acidianus sulfidivorans DSM-18786T, Metallosphaera hakonensis DSM-7519T, and Metallosphaera prunae DSM-10039T.</title>
        <authorList>
            <person name="Counts J.A."/>
            <person name="Kelly R.M."/>
        </authorList>
    </citation>
    <scope>NUCLEOTIDE SEQUENCE [LARGE SCALE GENOMIC DNA]</scope>
    <source>
        <strain evidence="2 3">JP7</strain>
    </source>
</reference>
<dbReference type="AlphaFoldDB" id="A0A2U9IKH6"/>
<keyword evidence="1" id="KW-0812">Transmembrane</keyword>
<keyword evidence="1" id="KW-0472">Membrane</keyword>
<evidence type="ECO:0000313" key="2">
    <source>
        <dbReference type="EMBL" id="AWR96485.1"/>
    </source>
</evidence>
<evidence type="ECO:0000256" key="1">
    <source>
        <dbReference type="SAM" id="Phobius"/>
    </source>
</evidence>
<dbReference type="Proteomes" id="UP000248410">
    <property type="component" value="Chromosome"/>
</dbReference>
<dbReference type="RefSeq" id="WP_110379375.1">
    <property type="nucleotide sequence ID" value="NZ_CP029288.2"/>
</dbReference>
<evidence type="ECO:0000313" key="3">
    <source>
        <dbReference type="Proteomes" id="UP000248410"/>
    </source>
</evidence>
<gene>
    <name evidence="2" type="ORF">DFR86_02235</name>
</gene>
<proteinExistence type="predicted"/>
<dbReference type="EMBL" id="CP029288">
    <property type="protein sequence ID" value="AWR96485.1"/>
    <property type="molecule type" value="Genomic_DNA"/>
</dbReference>
<protein>
    <submittedName>
        <fullName evidence="2">Uncharacterized protein</fullName>
    </submittedName>
</protein>
<organism evidence="2 3">
    <name type="scientific">Acidianus sulfidivorans JP7</name>
    <dbReference type="NCBI Taxonomy" id="619593"/>
    <lineage>
        <taxon>Archaea</taxon>
        <taxon>Thermoproteota</taxon>
        <taxon>Thermoprotei</taxon>
        <taxon>Sulfolobales</taxon>
        <taxon>Sulfolobaceae</taxon>
        <taxon>Acidianus</taxon>
    </lineage>
</organism>
<keyword evidence="1" id="KW-1133">Transmembrane helix</keyword>
<keyword evidence="3" id="KW-1185">Reference proteome</keyword>
<sequence length="141" mass="15727">MIVYKILIITGILLLLSSILIADFILQNNSYSLTFSISSSSTLKTTINPNSKVIVFESPNAEVYGNNIVNIHNSYIELPTNTYNSLTIENNNNTNAIVTEYIFNIPSIIFFLVFPMLFIGGIIFILGILILTYKKIAARIS</sequence>
<name>A0A2U9IKH6_9CREN</name>
<accession>A0A2U9IKH6</accession>
<dbReference type="GeneID" id="36836750"/>